<dbReference type="RefSeq" id="WP_136460282.1">
    <property type="nucleotide sequence ID" value="NZ_SRSF01000010.1"/>
</dbReference>
<proteinExistence type="predicted"/>
<name>A0A4V3XKB2_9BACT</name>
<feature type="domain" description="ABM" evidence="1">
    <location>
        <begin position="13"/>
        <end position="102"/>
    </location>
</feature>
<dbReference type="InterPro" id="IPR007138">
    <property type="entry name" value="ABM_dom"/>
</dbReference>
<dbReference type="EMBL" id="SRSF01000010">
    <property type="protein sequence ID" value="THH36303.1"/>
    <property type="molecule type" value="Genomic_DNA"/>
</dbReference>
<reference evidence="2 3" key="1">
    <citation type="submission" date="2019-04" db="EMBL/GenBank/DDBJ databases">
        <title>Lewinella litorea sp. nov., isolated from a marine sand.</title>
        <authorList>
            <person name="Yoon J.-H."/>
        </authorList>
    </citation>
    <scope>NUCLEOTIDE SEQUENCE [LARGE SCALE GENOMIC DNA]</scope>
    <source>
        <strain evidence="2 3">HSMS-39</strain>
    </source>
</reference>
<gene>
    <name evidence="2" type="ORF">E4021_15445</name>
</gene>
<dbReference type="AlphaFoldDB" id="A0A4V3XKB2"/>
<organism evidence="2 3">
    <name type="scientific">Neolewinella litorea</name>
    <dbReference type="NCBI Taxonomy" id="2562452"/>
    <lineage>
        <taxon>Bacteria</taxon>
        <taxon>Pseudomonadati</taxon>
        <taxon>Bacteroidota</taxon>
        <taxon>Saprospiria</taxon>
        <taxon>Saprospirales</taxon>
        <taxon>Lewinellaceae</taxon>
        <taxon>Neolewinella</taxon>
    </lineage>
</organism>
<evidence type="ECO:0000259" key="1">
    <source>
        <dbReference type="PROSITE" id="PS51725"/>
    </source>
</evidence>
<accession>A0A4V3XKB2</accession>
<evidence type="ECO:0000313" key="3">
    <source>
        <dbReference type="Proteomes" id="UP000308528"/>
    </source>
</evidence>
<dbReference type="Gene3D" id="3.30.70.100">
    <property type="match status" value="1"/>
</dbReference>
<dbReference type="OrthoDB" id="1494517at2"/>
<dbReference type="Proteomes" id="UP000308528">
    <property type="component" value="Unassembled WGS sequence"/>
</dbReference>
<evidence type="ECO:0000313" key="2">
    <source>
        <dbReference type="EMBL" id="THH36303.1"/>
    </source>
</evidence>
<dbReference type="InterPro" id="IPR011008">
    <property type="entry name" value="Dimeric_a/b-barrel"/>
</dbReference>
<dbReference type="SUPFAM" id="SSF54909">
    <property type="entry name" value="Dimeric alpha+beta barrel"/>
    <property type="match status" value="1"/>
</dbReference>
<protein>
    <submittedName>
        <fullName evidence="2">Antibiotic biosynthesis monooxygenase</fullName>
    </submittedName>
</protein>
<keyword evidence="2" id="KW-0503">Monooxygenase</keyword>
<keyword evidence="3" id="KW-1185">Reference proteome</keyword>
<dbReference type="GO" id="GO:0004497">
    <property type="term" value="F:monooxygenase activity"/>
    <property type="evidence" value="ECO:0007669"/>
    <property type="project" value="UniProtKB-KW"/>
</dbReference>
<keyword evidence="2" id="KW-0560">Oxidoreductase</keyword>
<sequence length="111" mass="12904">MAQGRIGKDYDVHTVIFEFQVEPRQQKELSEKIQGLVHDIVCRQPGFISSHLHLSTDGEKVLNYFQWESKAAFDSFRQDEDKQQHIRPVIGPYGPQPRVYEIVYSTTARRG</sequence>
<dbReference type="Pfam" id="PF03992">
    <property type="entry name" value="ABM"/>
    <property type="match status" value="1"/>
</dbReference>
<comment type="caution">
    <text evidence="2">The sequence shown here is derived from an EMBL/GenBank/DDBJ whole genome shotgun (WGS) entry which is preliminary data.</text>
</comment>
<dbReference type="PROSITE" id="PS51725">
    <property type="entry name" value="ABM"/>
    <property type="match status" value="1"/>
</dbReference>